<evidence type="ECO:0000256" key="3">
    <source>
        <dbReference type="ARBA" id="ARBA00022840"/>
    </source>
</evidence>
<organism evidence="8 9">
    <name type="scientific">Timema podura</name>
    <name type="common">Walking stick</name>
    <dbReference type="NCBI Taxonomy" id="61482"/>
    <lineage>
        <taxon>Eukaryota</taxon>
        <taxon>Metazoa</taxon>
        <taxon>Ecdysozoa</taxon>
        <taxon>Arthropoda</taxon>
        <taxon>Hexapoda</taxon>
        <taxon>Insecta</taxon>
        <taxon>Pterygota</taxon>
        <taxon>Neoptera</taxon>
        <taxon>Polyneoptera</taxon>
        <taxon>Phasmatodea</taxon>
        <taxon>Timematodea</taxon>
        <taxon>Timematoidea</taxon>
        <taxon>Timematidae</taxon>
        <taxon>Timema</taxon>
    </lineage>
</organism>
<keyword evidence="6" id="KW-0518">Myosin</keyword>
<comment type="similarity">
    <text evidence="1 6">Belongs to the TRAFAC class myosin-kinesin ATPase superfamily. Myosin family.</text>
</comment>
<dbReference type="InterPro" id="IPR001609">
    <property type="entry name" value="Myosin_head_motor_dom-like"/>
</dbReference>
<accession>A0ABN7NFD4</accession>
<evidence type="ECO:0000256" key="4">
    <source>
        <dbReference type="ARBA" id="ARBA00023054"/>
    </source>
</evidence>
<evidence type="ECO:0000313" key="8">
    <source>
        <dbReference type="EMBL" id="CAG2053982.1"/>
    </source>
</evidence>
<comment type="caution">
    <text evidence="6">Lacks conserved residue(s) required for the propagation of feature annotation.</text>
</comment>
<keyword evidence="5 6" id="KW-0009">Actin-binding</keyword>
<dbReference type="PROSITE" id="PS51456">
    <property type="entry name" value="MYOSIN_MOTOR"/>
    <property type="match status" value="1"/>
</dbReference>
<dbReference type="PANTHER" id="PTHR13140">
    <property type="entry name" value="MYOSIN"/>
    <property type="match status" value="1"/>
</dbReference>
<keyword evidence="9" id="KW-1185">Reference proteome</keyword>
<comment type="caution">
    <text evidence="8">The sequence shown here is derived from an EMBL/GenBank/DDBJ whole genome shotgun (WGS) entry which is preliminary data.</text>
</comment>
<evidence type="ECO:0000313" key="9">
    <source>
        <dbReference type="Proteomes" id="UP001153148"/>
    </source>
</evidence>
<keyword evidence="4" id="KW-0175">Coiled coil</keyword>
<evidence type="ECO:0000256" key="2">
    <source>
        <dbReference type="ARBA" id="ARBA00022741"/>
    </source>
</evidence>
<keyword evidence="3" id="KW-0067">ATP-binding</keyword>
<gene>
    <name evidence="8" type="ORF">TPAB3V08_LOCUS1022</name>
</gene>
<keyword evidence="2" id="KW-0547">Nucleotide-binding</keyword>
<evidence type="ECO:0000259" key="7">
    <source>
        <dbReference type="PROSITE" id="PS51456"/>
    </source>
</evidence>
<dbReference type="InterPro" id="IPR027417">
    <property type="entry name" value="P-loop_NTPase"/>
</dbReference>
<evidence type="ECO:0000256" key="5">
    <source>
        <dbReference type="ARBA" id="ARBA00023203"/>
    </source>
</evidence>
<proteinExistence type="inferred from homology"/>
<keyword evidence="6" id="KW-0505">Motor protein</keyword>
<protein>
    <recommendedName>
        <fullName evidence="7">Myosin motor domain-containing protein</fullName>
    </recommendedName>
</protein>
<dbReference type="SUPFAM" id="SSF52540">
    <property type="entry name" value="P-loop containing nucleoside triphosphate hydrolases"/>
    <property type="match status" value="1"/>
</dbReference>
<dbReference type="PANTHER" id="PTHR13140:SF857">
    <property type="entry name" value="MYOSIN-11"/>
    <property type="match status" value="1"/>
</dbReference>
<evidence type="ECO:0000256" key="6">
    <source>
        <dbReference type="PROSITE-ProRule" id="PRU00782"/>
    </source>
</evidence>
<dbReference type="Gene3D" id="1.20.58.530">
    <property type="match status" value="1"/>
</dbReference>
<dbReference type="Proteomes" id="UP001153148">
    <property type="component" value="Unassembled WGS sequence"/>
</dbReference>
<feature type="domain" description="Myosin motor" evidence="7">
    <location>
        <begin position="1"/>
        <end position="92"/>
    </location>
</feature>
<name>A0ABN7NFD4_TIMPD</name>
<evidence type="ECO:0000256" key="1">
    <source>
        <dbReference type="ARBA" id="ARBA00008314"/>
    </source>
</evidence>
<dbReference type="EMBL" id="CAJPIN010000859">
    <property type="protein sequence ID" value="CAG2053982.1"/>
    <property type="molecule type" value="Genomic_DNA"/>
</dbReference>
<reference evidence="8" key="1">
    <citation type="submission" date="2021-03" db="EMBL/GenBank/DDBJ databases">
        <authorList>
            <person name="Tran Van P."/>
        </authorList>
    </citation>
    <scope>NUCLEOTIDE SEQUENCE</scope>
</reference>
<sequence length="136" mass="15430">MATPRHNSQLPMGILSILEEESMFPKATDRTFEEKLMNNHLGKSPNFQKPKPPKPGQVAAHFAICHYAGTVSYNLSGWLEKNKDPLNDTVVSYNLSGWLEKNKDPLNDTVVRPVQEVFQQAVGRDLRRPSWTVRCP</sequence>
<dbReference type="Pfam" id="PF00063">
    <property type="entry name" value="Myosin_head"/>
    <property type="match status" value="1"/>
</dbReference>